<reference evidence="5" key="1">
    <citation type="submission" date="2021-01" db="UniProtKB">
        <authorList>
            <consortium name="EnsemblMetazoa"/>
        </authorList>
    </citation>
    <scope>IDENTIFICATION</scope>
</reference>
<dbReference type="OrthoDB" id="1667587at2759"/>
<proteinExistence type="inferred from homology"/>
<dbReference type="InterPro" id="IPR015943">
    <property type="entry name" value="WD40/YVTN_repeat-like_dom_sf"/>
</dbReference>
<evidence type="ECO:0000256" key="3">
    <source>
        <dbReference type="ARBA" id="ARBA00023006"/>
    </source>
</evidence>
<evidence type="ECO:0000313" key="5">
    <source>
        <dbReference type="EnsemblMetazoa" id="XP_022649418"/>
    </source>
</evidence>
<evidence type="ECO:0000256" key="1">
    <source>
        <dbReference type="ARBA" id="ARBA00022574"/>
    </source>
</evidence>
<evidence type="ECO:0000313" key="6">
    <source>
        <dbReference type="Proteomes" id="UP000594260"/>
    </source>
</evidence>
<accession>A0A7M7JB79</accession>
<dbReference type="Proteomes" id="UP000594260">
    <property type="component" value="Unplaced"/>
</dbReference>
<dbReference type="PANTHER" id="PTHR11227">
    <property type="entry name" value="WD-REPEAT PROTEIN INTERACTING WITH PHOSPHOINOSIDES WIPI -RELATED"/>
    <property type="match status" value="1"/>
</dbReference>
<dbReference type="GO" id="GO:0005737">
    <property type="term" value="C:cytoplasm"/>
    <property type="evidence" value="ECO:0007669"/>
    <property type="project" value="UniProtKB-ARBA"/>
</dbReference>
<name>A0A7M7JB79_VARDE</name>
<dbReference type="GO" id="GO:0006914">
    <property type="term" value="P:autophagy"/>
    <property type="evidence" value="ECO:0007669"/>
    <property type="project" value="UniProtKB-KW"/>
</dbReference>
<dbReference type="InterPro" id="IPR001680">
    <property type="entry name" value="WD40_rpt"/>
</dbReference>
<dbReference type="AlphaFoldDB" id="A0A7M7JB79"/>
<dbReference type="RefSeq" id="XP_022649418.1">
    <property type="nucleotide sequence ID" value="XM_022793683.1"/>
</dbReference>
<dbReference type="Gene3D" id="2.130.10.10">
    <property type="entry name" value="YVTN repeat-like/Quinoprotein amine dehydrogenase"/>
    <property type="match status" value="1"/>
</dbReference>
<keyword evidence="6" id="KW-1185">Reference proteome</keyword>
<evidence type="ECO:0008006" key="7">
    <source>
        <dbReference type="Google" id="ProtNLM"/>
    </source>
</evidence>
<keyword evidence="1" id="KW-0853">WD repeat</keyword>
<dbReference type="InterPro" id="IPR048720">
    <property type="entry name" value="PROPPIN"/>
</dbReference>
<dbReference type="Pfam" id="PF21032">
    <property type="entry name" value="PROPPIN"/>
    <property type="match status" value="1"/>
</dbReference>
<keyword evidence="3" id="KW-0072">Autophagy</keyword>
<keyword evidence="2" id="KW-0677">Repeat</keyword>
<dbReference type="OMA" id="CEMLHRT"/>
<protein>
    <recommendedName>
        <fullName evidence="7">WD repeat domain phosphoinositide-interacting protein 4</fullName>
    </recommendedName>
</protein>
<dbReference type="EnsemblMetazoa" id="XM_022793683">
    <property type="protein sequence ID" value="XP_022649418"/>
    <property type="gene ID" value="LOC111245384"/>
</dbReference>
<dbReference type="SMART" id="SM00320">
    <property type="entry name" value="WD40"/>
    <property type="match status" value="3"/>
</dbReference>
<dbReference type="GeneID" id="111245384"/>
<comment type="similarity">
    <text evidence="4">Belongs to the WD repeat PROPPIN family.</text>
</comment>
<dbReference type="SUPFAM" id="SSF50978">
    <property type="entry name" value="WD40 repeat-like"/>
    <property type="match status" value="1"/>
</dbReference>
<dbReference type="InterPro" id="IPR036322">
    <property type="entry name" value="WD40_repeat_dom_sf"/>
</dbReference>
<evidence type="ECO:0000256" key="4">
    <source>
        <dbReference type="ARBA" id="ARBA00025740"/>
    </source>
</evidence>
<organism evidence="5 6">
    <name type="scientific">Varroa destructor</name>
    <name type="common">Honeybee mite</name>
    <dbReference type="NCBI Taxonomy" id="109461"/>
    <lineage>
        <taxon>Eukaryota</taxon>
        <taxon>Metazoa</taxon>
        <taxon>Ecdysozoa</taxon>
        <taxon>Arthropoda</taxon>
        <taxon>Chelicerata</taxon>
        <taxon>Arachnida</taxon>
        <taxon>Acari</taxon>
        <taxon>Parasitiformes</taxon>
        <taxon>Mesostigmata</taxon>
        <taxon>Gamasina</taxon>
        <taxon>Dermanyssoidea</taxon>
        <taxon>Varroidae</taxon>
        <taxon>Varroa</taxon>
    </lineage>
</organism>
<dbReference type="KEGG" id="vde:111245384"/>
<dbReference type="InParanoid" id="A0A7M7JB79"/>
<sequence length="350" mass="38816">MNSNKKVYSLRFNQDQSLFACASDNGIQIFNIEPLSEVEHITDHPDLPPIGKVEMLHRSNFLALIPDGSGNCADNVVLGYDLNKHSVCMDSAFIGKVLSVRLRRDKMVVVRSRQISVFSFPGIPKVLHVRDTRPNPKGLCELSPLATSQRIILAYPGQKIGSAMIEDLSSSPPHSITINAHQNELECIALNQSGTMLATASQKGTLIRVFDTARSSAQLYEFRRGNDPATMYCINFSPDDRYLCCSSDKGTVHIFAILNTSLNRRSIKPFDFASFASFATDVRALASFKVKAECACMCAFGPQTERGQIVYAVCVDGTFHKYIFSETTRASLEAFDCFFDVCPHDKQELC</sequence>
<evidence type="ECO:0000256" key="2">
    <source>
        <dbReference type="ARBA" id="ARBA00022737"/>
    </source>
</evidence>